<dbReference type="Proteomes" id="UP000436088">
    <property type="component" value="Unassembled WGS sequence"/>
</dbReference>
<protein>
    <submittedName>
        <fullName evidence="1">Uncharacterized protein</fullName>
    </submittedName>
</protein>
<keyword evidence="2" id="KW-1185">Reference proteome</keyword>
<sequence length="277" mass="32141">MVKQHGWSVGSRQVWVVAAISGAQHDASCWWPTSMGGEWAALVELVQGWQQLKRSGSFPVKFSFELDILRREVEIHHFEFNILHLKLKLTLNETGKPLRYEDVADGHDILRCEVEIMDGPFVVKWSLELDILHREVKIQSKDVFDGHDILRREVEIVDGPFVMKLSLKLDILRREVEIQSKDVADGHDILCREVEIVDNPFVVKLNFELDILFREVEIQSKDIADRHDILCREVKIMDGPFIVKLSLDMDILHREVEIQKLFLSLISFIVKLKSNIE</sequence>
<evidence type="ECO:0000313" key="1">
    <source>
        <dbReference type="EMBL" id="KAE8721333.1"/>
    </source>
</evidence>
<dbReference type="EMBL" id="VEPZ02000633">
    <property type="protein sequence ID" value="KAE8721333.1"/>
    <property type="molecule type" value="Genomic_DNA"/>
</dbReference>
<accession>A0A6A3BX47</accession>
<name>A0A6A3BX47_HIBSY</name>
<gene>
    <name evidence="1" type="ORF">F3Y22_tig00016212pilonHSYRG00032</name>
</gene>
<dbReference type="AlphaFoldDB" id="A0A6A3BX47"/>
<evidence type="ECO:0000313" key="2">
    <source>
        <dbReference type="Proteomes" id="UP000436088"/>
    </source>
</evidence>
<comment type="caution">
    <text evidence="1">The sequence shown here is derived from an EMBL/GenBank/DDBJ whole genome shotgun (WGS) entry which is preliminary data.</text>
</comment>
<proteinExistence type="predicted"/>
<reference evidence="1" key="1">
    <citation type="submission" date="2019-09" db="EMBL/GenBank/DDBJ databases">
        <title>Draft genome information of white flower Hibiscus syriacus.</title>
        <authorList>
            <person name="Kim Y.-M."/>
        </authorList>
    </citation>
    <scope>NUCLEOTIDE SEQUENCE [LARGE SCALE GENOMIC DNA]</scope>
    <source>
        <strain evidence="1">YM2019G1</strain>
    </source>
</reference>
<organism evidence="1 2">
    <name type="scientific">Hibiscus syriacus</name>
    <name type="common">Rose of Sharon</name>
    <dbReference type="NCBI Taxonomy" id="106335"/>
    <lineage>
        <taxon>Eukaryota</taxon>
        <taxon>Viridiplantae</taxon>
        <taxon>Streptophyta</taxon>
        <taxon>Embryophyta</taxon>
        <taxon>Tracheophyta</taxon>
        <taxon>Spermatophyta</taxon>
        <taxon>Magnoliopsida</taxon>
        <taxon>eudicotyledons</taxon>
        <taxon>Gunneridae</taxon>
        <taxon>Pentapetalae</taxon>
        <taxon>rosids</taxon>
        <taxon>malvids</taxon>
        <taxon>Malvales</taxon>
        <taxon>Malvaceae</taxon>
        <taxon>Malvoideae</taxon>
        <taxon>Hibiscus</taxon>
    </lineage>
</organism>